<feature type="region of interest" description="Disordered" evidence="1">
    <location>
        <begin position="90"/>
        <end position="140"/>
    </location>
</feature>
<dbReference type="EMBL" id="JACHJY010000009">
    <property type="protein sequence ID" value="MBB4985011.1"/>
    <property type="molecule type" value="Genomic_DNA"/>
</dbReference>
<accession>A0A7W7U4U3</accession>
<protein>
    <submittedName>
        <fullName evidence="2">Uncharacterized protein</fullName>
    </submittedName>
</protein>
<keyword evidence="3" id="KW-1185">Reference proteome</keyword>
<sequence length="140" mass="15511">MKHTYKATWGGKKALLRDIKPGMSLFVINEHAPITDPRHPGIDAGPGRTYSEWIVTTKRSTLIGDILAQSPTHHGYEAVTSLLAKEREIHTQRPDLPLRGGPEDEIALSASAQRAARKATERHIRDASEGMSRRWALAGR</sequence>
<evidence type="ECO:0000256" key="1">
    <source>
        <dbReference type="SAM" id="MobiDB-lite"/>
    </source>
</evidence>
<organism evidence="2 3">
    <name type="scientific">Streptomyces nymphaeiformis</name>
    <dbReference type="NCBI Taxonomy" id="2663842"/>
    <lineage>
        <taxon>Bacteria</taxon>
        <taxon>Bacillati</taxon>
        <taxon>Actinomycetota</taxon>
        <taxon>Actinomycetes</taxon>
        <taxon>Kitasatosporales</taxon>
        <taxon>Streptomycetaceae</taxon>
        <taxon>Streptomyces</taxon>
    </lineage>
</organism>
<dbReference type="AlphaFoldDB" id="A0A7W7U4U3"/>
<gene>
    <name evidence="2" type="ORF">GGE06_005961</name>
</gene>
<comment type="caution">
    <text evidence="2">The sequence shown here is derived from an EMBL/GenBank/DDBJ whole genome shotgun (WGS) entry which is preliminary data.</text>
</comment>
<proteinExistence type="predicted"/>
<dbReference type="RefSeq" id="WP_184932238.1">
    <property type="nucleotide sequence ID" value="NZ_JACHJY010000009.1"/>
</dbReference>
<reference evidence="2 3" key="1">
    <citation type="submission" date="2020-08" db="EMBL/GenBank/DDBJ databases">
        <title>Genomic Encyclopedia of Type Strains, Phase III (KMG-III): the genomes of soil and plant-associated and newly described type strains.</title>
        <authorList>
            <person name="Whitman W."/>
        </authorList>
    </citation>
    <scope>NUCLEOTIDE SEQUENCE [LARGE SCALE GENOMIC DNA]</scope>
    <source>
        <strain evidence="2 3">SFB5A</strain>
    </source>
</reference>
<feature type="compositionally biased region" description="Basic and acidic residues" evidence="1">
    <location>
        <begin position="118"/>
        <end position="132"/>
    </location>
</feature>
<evidence type="ECO:0000313" key="2">
    <source>
        <dbReference type="EMBL" id="MBB4985011.1"/>
    </source>
</evidence>
<evidence type="ECO:0000313" key="3">
    <source>
        <dbReference type="Proteomes" id="UP000582643"/>
    </source>
</evidence>
<name>A0A7W7U4U3_9ACTN</name>
<dbReference type="Proteomes" id="UP000582643">
    <property type="component" value="Unassembled WGS sequence"/>
</dbReference>